<sequence>MARATTKATRSNGSAKTRKTSTTKKPAAGKAKTRTTSTRRSKQEVDDDEDEEPVSESGDDGDDDAYENNEEEEDDAKSEVASLHSDALDDSDFDAPASRGKKRKRGSAASSPKKVVKAKSSPVKKQRKSKAAEAEDEDDDLEDGQEVVGVVVQAPKTGRVPPGQISQNTLDFLTQLQDPECNDRTWCSLPLYTSLLSLKYPVWRQTEKEWKDFLEKFTDLLCEADEEIPPLPPNDVLHRIYRDIRFSNNKTPYKTNLSASFSRSGRKGTFAHLKPGGGSIIAGGSWCPEKGELQKIRNHILHNPRRLREVISSREFVRLFGEAKPHPKGKRQSIFGHEDELKNAPKGVAKDHPDIDLLKCKSIAVVHYVPDEDVLAPNFNEKIIETIHVLRPLVHLLNEMMTTEPGDLDDDVEAM</sequence>
<dbReference type="EMBL" id="KQ086078">
    <property type="protein sequence ID" value="KLO08760.1"/>
    <property type="molecule type" value="Genomic_DNA"/>
</dbReference>
<proteinExistence type="predicted"/>
<dbReference type="Pfam" id="PF09365">
    <property type="entry name" value="DUF2461"/>
    <property type="match status" value="1"/>
</dbReference>
<dbReference type="STRING" id="27342.A0A0H2RA72"/>
<reference evidence="2 3" key="1">
    <citation type="submission" date="2015-04" db="EMBL/GenBank/DDBJ databases">
        <title>Complete genome sequence of Schizopora paradoxa KUC8140, a cosmopolitan wood degrader in East Asia.</title>
        <authorList>
            <consortium name="DOE Joint Genome Institute"/>
            <person name="Min B."/>
            <person name="Park H."/>
            <person name="Jang Y."/>
            <person name="Kim J.-J."/>
            <person name="Kim K.H."/>
            <person name="Pangilinan J."/>
            <person name="Lipzen A."/>
            <person name="Riley R."/>
            <person name="Grigoriev I.V."/>
            <person name="Spatafora J.W."/>
            <person name="Choi I.-G."/>
        </authorList>
    </citation>
    <scope>NUCLEOTIDE SEQUENCE [LARGE SCALE GENOMIC DNA]</scope>
    <source>
        <strain evidence="2 3">KUC8140</strain>
    </source>
</reference>
<feature type="compositionally biased region" description="Basic residues" evidence="1">
    <location>
        <begin position="114"/>
        <end position="129"/>
    </location>
</feature>
<dbReference type="PANTHER" id="PTHR36452">
    <property type="entry name" value="CHROMOSOME 12, WHOLE GENOME SHOTGUN SEQUENCE"/>
    <property type="match status" value="1"/>
</dbReference>
<accession>A0A0H2RA72</accession>
<protein>
    <submittedName>
        <fullName evidence="2">Uncharacterized protein</fullName>
    </submittedName>
</protein>
<feature type="compositionally biased region" description="Acidic residues" evidence="1">
    <location>
        <begin position="45"/>
        <end position="76"/>
    </location>
</feature>
<dbReference type="AlphaFoldDB" id="A0A0H2RA72"/>
<dbReference type="NCBIfam" id="TIGR02453">
    <property type="entry name" value="TIGR02453 family protein"/>
    <property type="match status" value="1"/>
</dbReference>
<dbReference type="InterPro" id="IPR012808">
    <property type="entry name" value="CHP02453"/>
</dbReference>
<feature type="region of interest" description="Disordered" evidence="1">
    <location>
        <begin position="1"/>
        <end position="144"/>
    </location>
</feature>
<evidence type="ECO:0000256" key="1">
    <source>
        <dbReference type="SAM" id="MobiDB-lite"/>
    </source>
</evidence>
<feature type="compositionally biased region" description="Basic residues" evidence="1">
    <location>
        <begin position="31"/>
        <end position="40"/>
    </location>
</feature>
<evidence type="ECO:0000313" key="3">
    <source>
        <dbReference type="Proteomes" id="UP000053477"/>
    </source>
</evidence>
<dbReference type="OrthoDB" id="2537769at2759"/>
<dbReference type="PANTHER" id="PTHR36452:SF1">
    <property type="entry name" value="DUF2461 DOMAIN-CONTAINING PROTEIN"/>
    <property type="match status" value="1"/>
</dbReference>
<name>A0A0H2RA72_9AGAM</name>
<feature type="compositionally biased region" description="Acidic residues" evidence="1">
    <location>
        <begin position="134"/>
        <end position="144"/>
    </location>
</feature>
<feature type="compositionally biased region" description="Polar residues" evidence="1">
    <location>
        <begin position="1"/>
        <end position="15"/>
    </location>
</feature>
<dbReference type="InParanoid" id="A0A0H2RA72"/>
<keyword evidence="3" id="KW-1185">Reference proteome</keyword>
<gene>
    <name evidence="2" type="ORF">SCHPADRAFT_834923</name>
</gene>
<evidence type="ECO:0000313" key="2">
    <source>
        <dbReference type="EMBL" id="KLO08760.1"/>
    </source>
</evidence>
<organism evidence="2 3">
    <name type="scientific">Schizopora paradoxa</name>
    <dbReference type="NCBI Taxonomy" id="27342"/>
    <lineage>
        <taxon>Eukaryota</taxon>
        <taxon>Fungi</taxon>
        <taxon>Dikarya</taxon>
        <taxon>Basidiomycota</taxon>
        <taxon>Agaricomycotina</taxon>
        <taxon>Agaricomycetes</taxon>
        <taxon>Hymenochaetales</taxon>
        <taxon>Schizoporaceae</taxon>
        <taxon>Schizopora</taxon>
    </lineage>
</organism>
<dbReference type="Proteomes" id="UP000053477">
    <property type="component" value="Unassembled WGS sequence"/>
</dbReference>